<sequence length="187" mass="20769">MRNVDEACRQIKEKETTINLSFITIGTLISRKGNEGIYYMTVVTYFARVCLIQNPVPLMRSAPFLRRVVTVFEGTKEGMGIKMMMTLYSIVEPFATMTLEEAGERQVFFATSERFRGCGQGIDGVPTKAGGMMRAVDGLQGKIGVYPVGSDGEPASKQVVELLTKMRDDGVLEKVWSYTESELGRIT</sequence>
<dbReference type="EMBL" id="JAUKUD010000005">
    <property type="protein sequence ID" value="KAK0744234.1"/>
    <property type="molecule type" value="Genomic_DNA"/>
</dbReference>
<dbReference type="GO" id="GO:0016491">
    <property type="term" value="F:oxidoreductase activity"/>
    <property type="evidence" value="ECO:0007669"/>
    <property type="project" value="UniProtKB-KW"/>
</dbReference>
<comment type="caution">
    <text evidence="2">The sequence shown here is derived from an EMBL/GenBank/DDBJ whole genome shotgun (WGS) entry which is preliminary data.</text>
</comment>
<organism evidence="2 3">
    <name type="scientific">Schizothecium vesticola</name>
    <dbReference type="NCBI Taxonomy" id="314040"/>
    <lineage>
        <taxon>Eukaryota</taxon>
        <taxon>Fungi</taxon>
        <taxon>Dikarya</taxon>
        <taxon>Ascomycota</taxon>
        <taxon>Pezizomycotina</taxon>
        <taxon>Sordariomycetes</taxon>
        <taxon>Sordariomycetidae</taxon>
        <taxon>Sordariales</taxon>
        <taxon>Schizotheciaceae</taxon>
        <taxon>Schizothecium</taxon>
    </lineage>
</organism>
<protein>
    <submittedName>
        <fullName evidence="2">Uncharacterized protein</fullName>
    </submittedName>
</protein>
<dbReference type="AlphaFoldDB" id="A0AA40ERL8"/>
<dbReference type="PANTHER" id="PTHR47534:SF3">
    <property type="entry name" value="ALCOHOL DEHYDROGENASE-LIKE C-TERMINAL DOMAIN-CONTAINING PROTEIN"/>
    <property type="match status" value="1"/>
</dbReference>
<reference evidence="2" key="1">
    <citation type="submission" date="2023-06" db="EMBL/GenBank/DDBJ databases">
        <title>Genome-scale phylogeny and comparative genomics of the fungal order Sordariales.</title>
        <authorList>
            <consortium name="Lawrence Berkeley National Laboratory"/>
            <person name="Hensen N."/>
            <person name="Bonometti L."/>
            <person name="Westerberg I."/>
            <person name="Brannstrom I.O."/>
            <person name="Guillou S."/>
            <person name="Cros-Aarteil S."/>
            <person name="Calhoun S."/>
            <person name="Haridas S."/>
            <person name="Kuo A."/>
            <person name="Mondo S."/>
            <person name="Pangilinan J."/>
            <person name="Riley R."/>
            <person name="LaButti K."/>
            <person name="Andreopoulos B."/>
            <person name="Lipzen A."/>
            <person name="Chen C."/>
            <person name="Yanf M."/>
            <person name="Daum C."/>
            <person name="Ng V."/>
            <person name="Clum A."/>
            <person name="Steindorff A."/>
            <person name="Ohm R."/>
            <person name="Martin F."/>
            <person name="Silar P."/>
            <person name="Natvig D."/>
            <person name="Lalanne C."/>
            <person name="Gautier V."/>
            <person name="Ament-velasquez S.L."/>
            <person name="Kruys A."/>
            <person name="Hutchinson M.I."/>
            <person name="Powell A.J."/>
            <person name="Barry K."/>
            <person name="Miller A.N."/>
            <person name="Grigoriev I.V."/>
            <person name="Debuchy R."/>
            <person name="Gladieux P."/>
            <person name="Thoren M.H."/>
            <person name="Johannesson H."/>
        </authorList>
    </citation>
    <scope>NUCLEOTIDE SEQUENCE</scope>
    <source>
        <strain evidence="2">SMH3187-1</strain>
    </source>
</reference>
<evidence type="ECO:0000313" key="2">
    <source>
        <dbReference type="EMBL" id="KAK0744234.1"/>
    </source>
</evidence>
<dbReference type="PANTHER" id="PTHR47534">
    <property type="entry name" value="YALI0E05731P"/>
    <property type="match status" value="1"/>
</dbReference>
<gene>
    <name evidence="2" type="ORF">B0T18DRAFT_470304</name>
</gene>
<evidence type="ECO:0000256" key="1">
    <source>
        <dbReference type="ARBA" id="ARBA00023002"/>
    </source>
</evidence>
<keyword evidence="3" id="KW-1185">Reference proteome</keyword>
<feature type="non-terminal residue" evidence="2">
    <location>
        <position position="1"/>
    </location>
</feature>
<dbReference type="Proteomes" id="UP001172155">
    <property type="component" value="Unassembled WGS sequence"/>
</dbReference>
<accession>A0AA40ERL8</accession>
<proteinExistence type="predicted"/>
<keyword evidence="1" id="KW-0560">Oxidoreductase</keyword>
<name>A0AA40ERL8_9PEZI</name>
<evidence type="ECO:0000313" key="3">
    <source>
        <dbReference type="Proteomes" id="UP001172155"/>
    </source>
</evidence>
<dbReference type="InterPro" id="IPR052228">
    <property type="entry name" value="Sec_Metab_Biosynth_Oxidored"/>
</dbReference>